<evidence type="ECO:0000313" key="2">
    <source>
        <dbReference type="Proteomes" id="UP000679749"/>
    </source>
</evidence>
<sequence length="47" mass="5351">MKNLSPNIVRIIQDWRLLLSIFQITTTDALVGSGCQSKRTAVQYKNE</sequence>
<reference evidence="1" key="1">
    <citation type="submission" date="2021-05" db="EMBL/GenBank/DDBJ databases">
        <title>Novel Bacillus species.</title>
        <authorList>
            <person name="Liu G."/>
        </authorList>
    </citation>
    <scope>NUCLEOTIDE SEQUENCE</scope>
    <source>
        <strain evidence="1">FJAT-49825</strain>
    </source>
</reference>
<dbReference type="Proteomes" id="UP000679749">
    <property type="component" value="Unassembled WGS sequence"/>
</dbReference>
<protein>
    <submittedName>
        <fullName evidence="1">Uncharacterized protein</fullName>
    </submittedName>
</protein>
<name>A0A942U0X3_9BACI</name>
<dbReference type="EMBL" id="JAGYPF010000001">
    <property type="protein sequence ID" value="MBS4211235.1"/>
    <property type="molecule type" value="Genomic_DNA"/>
</dbReference>
<dbReference type="AlphaFoldDB" id="A0A942U0X3"/>
<organism evidence="1 2">
    <name type="scientific">Neobacillus rhizophilus</name>
    <dbReference type="NCBI Taxonomy" id="2833579"/>
    <lineage>
        <taxon>Bacteria</taxon>
        <taxon>Bacillati</taxon>
        <taxon>Bacillota</taxon>
        <taxon>Bacilli</taxon>
        <taxon>Bacillales</taxon>
        <taxon>Bacillaceae</taxon>
        <taxon>Neobacillus</taxon>
    </lineage>
</organism>
<proteinExistence type="predicted"/>
<comment type="caution">
    <text evidence="1">The sequence shown here is derived from an EMBL/GenBank/DDBJ whole genome shotgun (WGS) entry which is preliminary data.</text>
</comment>
<keyword evidence="2" id="KW-1185">Reference proteome</keyword>
<dbReference type="RefSeq" id="WP_213115769.1">
    <property type="nucleotide sequence ID" value="NZ_JAGYPF010000001.1"/>
</dbReference>
<accession>A0A942U0X3</accession>
<evidence type="ECO:0000313" key="1">
    <source>
        <dbReference type="EMBL" id="MBS4211235.1"/>
    </source>
</evidence>
<gene>
    <name evidence="1" type="ORF">KHA99_02055</name>
</gene>